<accession>A0ABV9MGD8</accession>
<dbReference type="EMBL" id="JBHSHE010000003">
    <property type="protein sequence ID" value="MFC4714655.1"/>
    <property type="molecule type" value="Genomic_DNA"/>
</dbReference>
<name>A0ABV9MGD8_9MICC</name>
<evidence type="ECO:0000313" key="1">
    <source>
        <dbReference type="EMBL" id="MFC4714655.1"/>
    </source>
</evidence>
<evidence type="ECO:0000313" key="2">
    <source>
        <dbReference type="Proteomes" id="UP001595884"/>
    </source>
</evidence>
<gene>
    <name evidence="1" type="ORF">ACFO7V_00635</name>
</gene>
<dbReference type="Proteomes" id="UP001595884">
    <property type="component" value="Unassembled WGS sequence"/>
</dbReference>
<organism evidence="1 2">
    <name type="scientific">Glutamicibacter bergerei</name>
    <dbReference type="NCBI Taxonomy" id="256702"/>
    <lineage>
        <taxon>Bacteria</taxon>
        <taxon>Bacillati</taxon>
        <taxon>Actinomycetota</taxon>
        <taxon>Actinomycetes</taxon>
        <taxon>Micrococcales</taxon>
        <taxon>Micrococcaceae</taxon>
        <taxon>Glutamicibacter</taxon>
    </lineage>
</organism>
<dbReference type="RefSeq" id="WP_346060063.1">
    <property type="nucleotide sequence ID" value="NZ_BAAAVQ010000071.1"/>
</dbReference>
<reference evidence="2" key="1">
    <citation type="journal article" date="2019" name="Int. J. Syst. Evol. Microbiol.">
        <title>The Global Catalogue of Microorganisms (GCM) 10K type strain sequencing project: providing services to taxonomists for standard genome sequencing and annotation.</title>
        <authorList>
            <consortium name="The Broad Institute Genomics Platform"/>
            <consortium name="The Broad Institute Genome Sequencing Center for Infectious Disease"/>
            <person name="Wu L."/>
            <person name="Ma J."/>
        </authorList>
    </citation>
    <scope>NUCLEOTIDE SEQUENCE [LARGE SCALE GENOMIC DNA]</scope>
    <source>
        <strain evidence="2">CGMCC 1.12849</strain>
    </source>
</reference>
<keyword evidence="1" id="KW-0808">Transferase</keyword>
<comment type="caution">
    <text evidence="1">The sequence shown here is derived from an EMBL/GenBank/DDBJ whole genome shotgun (WGS) entry which is preliminary data.</text>
</comment>
<protein>
    <submittedName>
        <fullName evidence="1">Nucleotidyl transferase AbiEii/AbiGii toxin family protein</fullName>
    </submittedName>
</protein>
<proteinExistence type="predicted"/>
<sequence>MTEPHKIYALATSTADALGYRGQKAVSEAAQGNDYRIVGGHMVRLLLHVYPAANAVPRSTTDADTAIGSLEVAAPMARNFLAQNFTKQGGNLFYRQIAPEQRVEINLLAPRTGNAPGIRPQTVPGVGQIDTLIELAHIFNHPPLIIDVEADLGDGEALNYQTRIPNLEEALVLKAFAWSERRKDKDLADLNTLLEIREAHPEVPWRLNESNLIGFRKDTVRILQPLTGALSKKRTRFPVPEALEKLRFAALITKHCNGT</sequence>
<keyword evidence="2" id="KW-1185">Reference proteome</keyword>
<dbReference type="GO" id="GO:0016740">
    <property type="term" value="F:transferase activity"/>
    <property type="evidence" value="ECO:0007669"/>
    <property type="project" value="UniProtKB-KW"/>
</dbReference>